<keyword evidence="1" id="KW-0378">Hydrolase</keyword>
<dbReference type="STRING" id="1076937.SAMN04488120_10333"/>
<dbReference type="Proteomes" id="UP000199771">
    <property type="component" value="Unassembled WGS sequence"/>
</dbReference>
<gene>
    <name evidence="2" type="ORF">SAMN04488120_10333</name>
</gene>
<keyword evidence="1" id="KW-0224">Dipeptidase</keyword>
<sequence length="414" mass="46313">MCDTQVLIAADAVWFAKNSDREPSEPQPVVRYPAVRGDGTARVRVSHIEIGQVPDRHATILSQPAWCWGAEMGVNDAGVAIGNEAIFSRRATLAPGLLGMDLVRLGLERADSARRAVEVMTALLECYGQGGPAGYQDRRFCYDNSFLIADGREAWVLETAGRSWAARRVGDCYAISNALTLDDEADAVSSDLDTTKPHFRSRFDTRLMPFFARAHARRQLALQGLSRIRTPSWMAMAAQLRAHRHTDSDPSAGSNGDVCMHAAGFIRRHQTTGSMLVRLKPDRIDALFTGTSAPCLSIFRPAAFEGEWSVLTPQTLRIEAPLWRRHEWLHRWALADAGLRERLRATREVVERQIFTLVDDGGDDALRRADRLAAAWHKVMWESLATLAPPRLPRHWRRIAARDGIDPARRAQRR</sequence>
<dbReference type="GO" id="GO:0016805">
    <property type="term" value="F:dipeptidase activity"/>
    <property type="evidence" value="ECO:0007669"/>
    <property type="project" value="UniProtKB-KW"/>
</dbReference>
<comment type="similarity">
    <text evidence="1">Belongs to the peptidase C69 family.</text>
</comment>
<evidence type="ECO:0000313" key="2">
    <source>
        <dbReference type="EMBL" id="SFF37321.1"/>
    </source>
</evidence>
<proteinExistence type="inferred from homology"/>
<comment type="catalytic activity">
    <reaction evidence="1">
        <text>an L-aminoacyl-L-amino acid + H2O = 2 an L-alpha-amino acid</text>
        <dbReference type="Rhea" id="RHEA:48940"/>
        <dbReference type="ChEBI" id="CHEBI:15377"/>
        <dbReference type="ChEBI" id="CHEBI:59869"/>
        <dbReference type="ChEBI" id="CHEBI:77460"/>
    </reaction>
</comment>
<keyword evidence="3" id="KW-1185">Reference proteome</keyword>
<organism evidence="2 3">
    <name type="scientific">Fontimonas thermophila</name>
    <dbReference type="NCBI Taxonomy" id="1076937"/>
    <lineage>
        <taxon>Bacteria</taxon>
        <taxon>Pseudomonadati</taxon>
        <taxon>Pseudomonadota</taxon>
        <taxon>Gammaproteobacteria</taxon>
        <taxon>Nevskiales</taxon>
        <taxon>Nevskiaceae</taxon>
        <taxon>Fontimonas</taxon>
    </lineage>
</organism>
<dbReference type="EMBL" id="FOOC01000003">
    <property type="protein sequence ID" value="SFF37321.1"/>
    <property type="molecule type" value="Genomic_DNA"/>
</dbReference>
<dbReference type="AlphaFoldDB" id="A0A1I2I9T9"/>
<dbReference type="PANTHER" id="PTHR12994">
    <property type="entry name" value="SECERNIN"/>
    <property type="match status" value="1"/>
</dbReference>
<dbReference type="EC" id="3.4.-.-" evidence="1"/>
<name>A0A1I2I9T9_9GAMM</name>
<protein>
    <recommendedName>
        <fullName evidence="1">Dipeptidase</fullName>
        <ecNumber evidence="1">3.4.-.-</ecNumber>
    </recommendedName>
</protein>
<dbReference type="Gene3D" id="3.60.60.10">
    <property type="entry name" value="Penicillin V Acylase, Chain A"/>
    <property type="match status" value="1"/>
</dbReference>
<evidence type="ECO:0000313" key="3">
    <source>
        <dbReference type="Proteomes" id="UP000199771"/>
    </source>
</evidence>
<dbReference type="GO" id="GO:0006508">
    <property type="term" value="P:proteolysis"/>
    <property type="evidence" value="ECO:0007669"/>
    <property type="project" value="UniProtKB-KW"/>
</dbReference>
<dbReference type="InterPro" id="IPR005322">
    <property type="entry name" value="Peptidase_C69"/>
</dbReference>
<reference evidence="2 3" key="1">
    <citation type="submission" date="2016-10" db="EMBL/GenBank/DDBJ databases">
        <authorList>
            <person name="de Groot N.N."/>
        </authorList>
    </citation>
    <scope>NUCLEOTIDE SEQUENCE [LARGE SCALE GENOMIC DNA]</scope>
    <source>
        <strain evidence="2 3">DSM 23609</strain>
    </source>
</reference>
<evidence type="ECO:0000256" key="1">
    <source>
        <dbReference type="RuleBase" id="RU364089"/>
    </source>
</evidence>
<keyword evidence="1" id="KW-0645">Protease</keyword>
<dbReference type="PANTHER" id="PTHR12994:SF17">
    <property type="entry name" value="LD30995P"/>
    <property type="match status" value="1"/>
</dbReference>
<accession>A0A1I2I9T9</accession>
<dbReference type="GO" id="GO:0070004">
    <property type="term" value="F:cysteine-type exopeptidase activity"/>
    <property type="evidence" value="ECO:0007669"/>
    <property type="project" value="InterPro"/>
</dbReference>
<dbReference type="Pfam" id="PF03577">
    <property type="entry name" value="Peptidase_C69"/>
    <property type="match status" value="1"/>
</dbReference>